<evidence type="ECO:0000259" key="2">
    <source>
        <dbReference type="Pfam" id="PF13472"/>
    </source>
</evidence>
<dbReference type="Gene3D" id="3.40.50.1110">
    <property type="entry name" value="SGNH hydrolase"/>
    <property type="match status" value="1"/>
</dbReference>
<dbReference type="AlphaFoldDB" id="A0A2W5VFV7"/>
<organism evidence="3 4">
    <name type="scientific">Caulobacter segnis</name>
    <dbReference type="NCBI Taxonomy" id="88688"/>
    <lineage>
        <taxon>Bacteria</taxon>
        <taxon>Pseudomonadati</taxon>
        <taxon>Pseudomonadota</taxon>
        <taxon>Alphaproteobacteria</taxon>
        <taxon>Caulobacterales</taxon>
        <taxon>Caulobacteraceae</taxon>
        <taxon>Caulobacter</taxon>
    </lineage>
</organism>
<evidence type="ECO:0000313" key="4">
    <source>
        <dbReference type="Proteomes" id="UP000249393"/>
    </source>
</evidence>
<dbReference type="EMBL" id="QFQZ01000001">
    <property type="protein sequence ID" value="PZR37337.1"/>
    <property type="molecule type" value="Genomic_DNA"/>
</dbReference>
<feature type="signal peptide" evidence="1">
    <location>
        <begin position="1"/>
        <end position="29"/>
    </location>
</feature>
<evidence type="ECO:0000313" key="3">
    <source>
        <dbReference type="EMBL" id="PZR37337.1"/>
    </source>
</evidence>
<dbReference type="InterPro" id="IPR013830">
    <property type="entry name" value="SGNH_hydro"/>
</dbReference>
<dbReference type="InterPro" id="IPR051532">
    <property type="entry name" value="Ester_Hydrolysis_Enzymes"/>
</dbReference>
<dbReference type="InterPro" id="IPR036514">
    <property type="entry name" value="SGNH_hydro_sf"/>
</dbReference>
<dbReference type="PANTHER" id="PTHR30383:SF24">
    <property type="entry name" value="THIOESTERASE 1_PROTEASE 1_LYSOPHOSPHOLIPASE L1"/>
    <property type="match status" value="1"/>
</dbReference>
<gene>
    <name evidence="3" type="ORF">DI526_00100</name>
</gene>
<feature type="domain" description="SGNH hydrolase-type esterase" evidence="2">
    <location>
        <begin position="47"/>
        <end position="207"/>
    </location>
</feature>
<comment type="caution">
    <text evidence="3">The sequence shown here is derived from an EMBL/GenBank/DDBJ whole genome shotgun (WGS) entry which is preliminary data.</text>
</comment>
<dbReference type="RefSeq" id="WP_304272575.1">
    <property type="nucleotide sequence ID" value="NZ_QFQZ01000001.1"/>
</dbReference>
<keyword evidence="1" id="KW-0732">Signal</keyword>
<dbReference type="PANTHER" id="PTHR30383">
    <property type="entry name" value="THIOESTERASE 1/PROTEASE 1/LYSOPHOSPHOLIPASE L1"/>
    <property type="match status" value="1"/>
</dbReference>
<dbReference type="Pfam" id="PF13472">
    <property type="entry name" value="Lipase_GDSL_2"/>
    <property type="match status" value="1"/>
</dbReference>
<dbReference type="SUPFAM" id="SSF52266">
    <property type="entry name" value="SGNH hydrolase"/>
    <property type="match status" value="1"/>
</dbReference>
<dbReference type="GO" id="GO:0004622">
    <property type="term" value="F:phosphatidylcholine lysophospholipase activity"/>
    <property type="evidence" value="ECO:0007669"/>
    <property type="project" value="TreeGrafter"/>
</dbReference>
<proteinExistence type="predicted"/>
<accession>A0A2W5VFV7</accession>
<dbReference type="Proteomes" id="UP000249393">
    <property type="component" value="Unassembled WGS sequence"/>
</dbReference>
<sequence>MEKFHSPLAHRRAFLGGLLALGVPGAAQAAARRKVAPPPPPPPLVTVLGDSITAGLGLAQDRALPAWLQRTLDAMKIQARVFGFGAIGDTTKAGLSRVERIPPETAVCVVALGGNDLLQGADPSWTRENLRAIVSRLKARGVRVVLAGVRAPGLLGLDYARRFTEIYPALAREEGVFYAPDFFTGVIGVSRYMQSDGIHPNAEGARIIAERLAPVVAQALKG</sequence>
<evidence type="ECO:0000256" key="1">
    <source>
        <dbReference type="SAM" id="SignalP"/>
    </source>
</evidence>
<protein>
    <submittedName>
        <fullName evidence="3">Arylesterase</fullName>
    </submittedName>
</protein>
<dbReference type="CDD" id="cd01822">
    <property type="entry name" value="Lysophospholipase_L1_like"/>
    <property type="match status" value="1"/>
</dbReference>
<reference evidence="3 4" key="1">
    <citation type="submission" date="2017-08" db="EMBL/GenBank/DDBJ databases">
        <title>Infants hospitalized years apart are colonized by the same room-sourced microbial strains.</title>
        <authorList>
            <person name="Brooks B."/>
            <person name="Olm M.R."/>
            <person name="Firek B.A."/>
            <person name="Baker R."/>
            <person name="Thomas B.C."/>
            <person name="Morowitz M.J."/>
            <person name="Banfield J.F."/>
        </authorList>
    </citation>
    <scope>NUCLEOTIDE SEQUENCE [LARGE SCALE GENOMIC DNA]</scope>
    <source>
        <strain evidence="3">S2_003_000_R2_4</strain>
    </source>
</reference>
<feature type="chain" id="PRO_5016103339" evidence="1">
    <location>
        <begin position="30"/>
        <end position="222"/>
    </location>
</feature>
<name>A0A2W5VFV7_9CAUL</name>